<evidence type="ECO:0000256" key="1">
    <source>
        <dbReference type="SAM" id="Phobius"/>
    </source>
</evidence>
<accession>W6A817</accession>
<proteinExistence type="predicted"/>
<reference evidence="2 3" key="1">
    <citation type="journal article" date="2014" name="Genome Biol. Evol.">
        <title>Molecular evolution of the substrate utilization strategies and putative virulence factors in mosquito-associated Spiroplasma species.</title>
        <authorList>
            <person name="Chang T.H."/>
            <person name="Lo W.S."/>
            <person name="Ku C."/>
            <person name="Chen L.L."/>
            <person name="Kuo C.H."/>
        </authorList>
    </citation>
    <scope>NUCLEOTIDE SEQUENCE [LARGE SCALE GENOMIC DNA]</scope>
    <source>
        <strain evidence="2">AES-1</strain>
    </source>
</reference>
<dbReference type="STRING" id="1276246.SCULI_v1c09330"/>
<feature type="transmembrane region" description="Helical" evidence="1">
    <location>
        <begin position="92"/>
        <end position="113"/>
    </location>
</feature>
<feature type="transmembrane region" description="Helical" evidence="1">
    <location>
        <begin position="43"/>
        <end position="71"/>
    </location>
</feature>
<keyword evidence="1" id="KW-0812">Transmembrane</keyword>
<gene>
    <name evidence="2" type="ORF">SCULI_v1c09330</name>
</gene>
<keyword evidence="1" id="KW-1133">Transmembrane helix</keyword>
<dbReference type="PATRIC" id="fig|1276246.3.peg.929"/>
<evidence type="ECO:0000313" key="2">
    <source>
        <dbReference type="EMBL" id="AHI53273.1"/>
    </source>
</evidence>
<dbReference type="Proteomes" id="UP000019267">
    <property type="component" value="Chromosome"/>
</dbReference>
<feature type="transmembrane region" description="Helical" evidence="1">
    <location>
        <begin position="12"/>
        <end position="31"/>
    </location>
</feature>
<dbReference type="KEGG" id="scq:SCULI_v1c09330"/>
<protein>
    <recommendedName>
        <fullName evidence="4">Transmembrane protein</fullName>
    </recommendedName>
</protein>
<sequence length="227" mass="26437">MIKRFLEKKRLIAISVLLFVLHISMLIISSNRNFSVLSYDNSIIAIIINTQLAVILMIWMTVEFAMFLNNIKKSFFTYHSEKQLEVKASIKNMLVLIALSTVSVTVIWIKYFLNQQYSFESLYELNIAVLVLIGLFVTLIVLMFIMFIVYKVLANRIKIRIKKITFKDINQMCEKHINAIDLENQNQEVMEFLNNKNDDHDIIKSLKDSSLLKTIKKGTTPPNFFNS</sequence>
<name>W6A817_9MOLU</name>
<keyword evidence="1" id="KW-0472">Membrane</keyword>
<evidence type="ECO:0008006" key="4">
    <source>
        <dbReference type="Google" id="ProtNLM"/>
    </source>
</evidence>
<dbReference type="RefSeq" id="WP_025363497.1">
    <property type="nucleotide sequence ID" value="NZ_CP006681.1"/>
</dbReference>
<evidence type="ECO:0000313" key="3">
    <source>
        <dbReference type="Proteomes" id="UP000019267"/>
    </source>
</evidence>
<keyword evidence="3" id="KW-1185">Reference proteome</keyword>
<dbReference type="EMBL" id="CP006681">
    <property type="protein sequence ID" value="AHI53273.1"/>
    <property type="molecule type" value="Genomic_DNA"/>
</dbReference>
<feature type="transmembrane region" description="Helical" evidence="1">
    <location>
        <begin position="125"/>
        <end position="153"/>
    </location>
</feature>
<organism evidence="2 3">
    <name type="scientific">Spiroplasma culicicola AES-1</name>
    <dbReference type="NCBI Taxonomy" id="1276246"/>
    <lineage>
        <taxon>Bacteria</taxon>
        <taxon>Bacillati</taxon>
        <taxon>Mycoplasmatota</taxon>
        <taxon>Mollicutes</taxon>
        <taxon>Entomoplasmatales</taxon>
        <taxon>Spiroplasmataceae</taxon>
        <taxon>Spiroplasma</taxon>
    </lineage>
</organism>
<dbReference type="AlphaFoldDB" id="W6A817"/>
<dbReference type="HOGENOM" id="CLU_1219095_0_0_14"/>